<organism evidence="1">
    <name type="scientific">Salmonella enterica subsp. enterica serovar Abeokuta</name>
    <dbReference type="NCBI Taxonomy" id="2926665"/>
    <lineage>
        <taxon>Bacteria</taxon>
        <taxon>Pseudomonadati</taxon>
        <taxon>Pseudomonadota</taxon>
        <taxon>Gammaproteobacteria</taxon>
        <taxon>Enterobacterales</taxon>
        <taxon>Enterobacteriaceae</taxon>
        <taxon>Salmonella</taxon>
    </lineage>
</organism>
<dbReference type="Pfam" id="PF13973">
    <property type="entry name" value="DUF4222"/>
    <property type="match status" value="1"/>
</dbReference>
<name>A0A8T9IKN4_SALET</name>
<dbReference type="AlphaFoldDB" id="A0A8T9IKN4"/>
<dbReference type="EMBL" id="CP093445">
    <property type="protein sequence ID" value="UNO34633.1"/>
    <property type="molecule type" value="Genomic_DNA"/>
</dbReference>
<dbReference type="RefSeq" id="WP_242105680.1">
    <property type="nucleotide sequence ID" value="NZ_CP093445.1"/>
</dbReference>
<proteinExistence type="predicted"/>
<accession>A0A8T9IKN4</accession>
<gene>
    <name evidence="1" type="ORF">MOV10_03190</name>
</gene>
<sequence>MVVRINRVKPEGIAQPEIELHTRWKDNWGVKITVVKVKAKANRVTYIRDGYEHECVCSPARLKREFTFLQEESEKHQAEIKACGRKQITALRHAFGTTSEGAK</sequence>
<dbReference type="InterPro" id="IPR025317">
    <property type="entry name" value="DUF4222"/>
</dbReference>
<reference evidence="1" key="1">
    <citation type="submission" date="2022-03" db="EMBL/GenBank/DDBJ databases">
        <title>Genome Sequence of a New Salmonella enterica Strain (Salmonella Abeokuta) isolated from Poultry Feed in Nigeria.</title>
        <authorList>
            <person name="Fagbamila I."/>
            <person name="Barco L."/>
            <person name="Monorella C."/>
            <person name="Beld M.V.D."/>
            <person name="Mooijman K."/>
            <person name="Hernandez-Segura A."/>
            <person name="Orsini M."/>
            <person name="Ajayi O."/>
            <person name="Ngulukun S."/>
            <person name="Jambalang A.-R."/>
            <person name="Sati N."/>
            <person name="Emmennaa P."/>
            <person name="Ankeli P."/>
            <person name="Muhammad M."/>
        </authorList>
    </citation>
    <scope>NUCLEOTIDE SEQUENCE</scope>
    <source>
        <strain evidence="1">OG19FER4</strain>
    </source>
</reference>
<protein>
    <submittedName>
        <fullName evidence="1">DUF4222 domain-containing protein</fullName>
    </submittedName>
</protein>
<evidence type="ECO:0000313" key="1">
    <source>
        <dbReference type="EMBL" id="UNO34633.1"/>
    </source>
</evidence>